<dbReference type="SUPFAM" id="SSF46785">
    <property type="entry name" value="Winged helix' DNA-binding domain"/>
    <property type="match status" value="1"/>
</dbReference>
<comment type="caution">
    <text evidence="6">The sequence shown here is derived from an EMBL/GenBank/DDBJ whole genome shotgun (WGS) entry which is preliminary data.</text>
</comment>
<dbReference type="Gene3D" id="1.10.10.10">
    <property type="entry name" value="Winged helix-like DNA-binding domain superfamily/Winged helix DNA-binding domain"/>
    <property type="match status" value="1"/>
</dbReference>
<dbReference type="InterPro" id="IPR012318">
    <property type="entry name" value="HTH_CRP"/>
</dbReference>
<dbReference type="SUPFAM" id="SSF51206">
    <property type="entry name" value="cAMP-binding domain-like"/>
    <property type="match status" value="1"/>
</dbReference>
<evidence type="ECO:0000256" key="3">
    <source>
        <dbReference type="ARBA" id="ARBA00023163"/>
    </source>
</evidence>
<protein>
    <submittedName>
        <fullName evidence="6">CRP/FNR family transcriptional regulator</fullName>
    </submittedName>
</protein>
<dbReference type="Pfam" id="PF00027">
    <property type="entry name" value="cNMP_binding"/>
    <property type="match status" value="1"/>
</dbReference>
<keyword evidence="1" id="KW-0805">Transcription regulation</keyword>
<evidence type="ECO:0000256" key="1">
    <source>
        <dbReference type="ARBA" id="ARBA00023015"/>
    </source>
</evidence>
<dbReference type="SMART" id="SM00100">
    <property type="entry name" value="cNMP"/>
    <property type="match status" value="1"/>
</dbReference>
<gene>
    <name evidence="6" type="ORF">A8950_3427</name>
</gene>
<dbReference type="GO" id="GO:0003677">
    <property type="term" value="F:DNA binding"/>
    <property type="evidence" value="ECO:0007669"/>
    <property type="project" value="UniProtKB-KW"/>
</dbReference>
<evidence type="ECO:0000313" key="7">
    <source>
        <dbReference type="Proteomes" id="UP000295783"/>
    </source>
</evidence>
<dbReference type="PROSITE" id="PS51063">
    <property type="entry name" value="HTH_CRP_2"/>
    <property type="match status" value="1"/>
</dbReference>
<dbReference type="PANTHER" id="PTHR24567">
    <property type="entry name" value="CRP FAMILY TRANSCRIPTIONAL REGULATORY PROTEIN"/>
    <property type="match status" value="1"/>
</dbReference>
<dbReference type="GO" id="GO:0005829">
    <property type="term" value="C:cytosol"/>
    <property type="evidence" value="ECO:0007669"/>
    <property type="project" value="TreeGrafter"/>
</dbReference>
<organism evidence="6 7">
    <name type="scientific">Dongia mobilis</name>
    <dbReference type="NCBI Taxonomy" id="578943"/>
    <lineage>
        <taxon>Bacteria</taxon>
        <taxon>Pseudomonadati</taxon>
        <taxon>Pseudomonadota</taxon>
        <taxon>Alphaproteobacteria</taxon>
        <taxon>Rhodospirillales</taxon>
        <taxon>Dongiaceae</taxon>
        <taxon>Dongia</taxon>
    </lineage>
</organism>
<dbReference type="Pfam" id="PF13545">
    <property type="entry name" value="HTH_Crp_2"/>
    <property type="match status" value="1"/>
</dbReference>
<sequence>MTSSVEAKSSDHSSQNSLSRAESTLHDCAHCDVRALGICVALGDLEQKRLKGIATARHFGEGETIFSAEDPADVVGTVVRGAVKTYKLLPDGRQQVVGFLFPGDFVGSAIFGTNRCFAEALSPVELCVFPYAPLQRLMKELPVLEHELLRRAHDDLDLAQEWMLLLGRKTAQERVATFLCLLFEKAKKRGHCGAPIDLPMNRSEIADYLGLTIETVSRQLSKLKSAGVIAIHGSHAIELRRPNQLAELAAGAD</sequence>
<dbReference type="PANTHER" id="PTHR24567:SF75">
    <property type="entry name" value="FUMARATE AND NITRATE REDUCTION REGULATORY PROTEIN"/>
    <property type="match status" value="1"/>
</dbReference>
<dbReference type="SMART" id="SM00419">
    <property type="entry name" value="HTH_CRP"/>
    <property type="match status" value="1"/>
</dbReference>
<dbReference type="CDD" id="cd00038">
    <property type="entry name" value="CAP_ED"/>
    <property type="match status" value="1"/>
</dbReference>
<feature type="domain" description="Cyclic nucleotide-binding" evidence="4">
    <location>
        <begin position="38"/>
        <end position="107"/>
    </location>
</feature>
<dbReference type="OrthoDB" id="7584044at2"/>
<evidence type="ECO:0000256" key="2">
    <source>
        <dbReference type="ARBA" id="ARBA00023125"/>
    </source>
</evidence>
<dbReference type="PRINTS" id="PR00034">
    <property type="entry name" value="HTHCRP"/>
</dbReference>
<dbReference type="GO" id="GO:0003700">
    <property type="term" value="F:DNA-binding transcription factor activity"/>
    <property type="evidence" value="ECO:0007669"/>
    <property type="project" value="TreeGrafter"/>
</dbReference>
<dbReference type="PROSITE" id="PS50042">
    <property type="entry name" value="CNMP_BINDING_3"/>
    <property type="match status" value="1"/>
</dbReference>
<evidence type="ECO:0000259" key="5">
    <source>
        <dbReference type="PROSITE" id="PS51063"/>
    </source>
</evidence>
<keyword evidence="7" id="KW-1185">Reference proteome</keyword>
<dbReference type="RefSeq" id="WP_133614863.1">
    <property type="nucleotide sequence ID" value="NZ_SNYW01000012.1"/>
</dbReference>
<dbReference type="InterPro" id="IPR014710">
    <property type="entry name" value="RmlC-like_jellyroll"/>
</dbReference>
<proteinExistence type="predicted"/>
<dbReference type="CDD" id="cd00092">
    <property type="entry name" value="HTH_CRP"/>
    <property type="match status" value="1"/>
</dbReference>
<dbReference type="InterPro" id="IPR036388">
    <property type="entry name" value="WH-like_DNA-bd_sf"/>
</dbReference>
<dbReference type="InterPro" id="IPR050397">
    <property type="entry name" value="Env_Response_Regulators"/>
</dbReference>
<dbReference type="InterPro" id="IPR018490">
    <property type="entry name" value="cNMP-bd_dom_sf"/>
</dbReference>
<evidence type="ECO:0000313" key="6">
    <source>
        <dbReference type="EMBL" id="TDQ78964.1"/>
    </source>
</evidence>
<keyword evidence="2" id="KW-0238">DNA-binding</keyword>
<dbReference type="AlphaFoldDB" id="A0A4R6WJU4"/>
<dbReference type="Proteomes" id="UP000295783">
    <property type="component" value="Unassembled WGS sequence"/>
</dbReference>
<name>A0A4R6WJU4_9PROT</name>
<keyword evidence="3" id="KW-0804">Transcription</keyword>
<dbReference type="Gene3D" id="2.60.120.10">
    <property type="entry name" value="Jelly Rolls"/>
    <property type="match status" value="1"/>
</dbReference>
<accession>A0A4R6WJU4</accession>
<feature type="domain" description="HTH crp-type" evidence="5">
    <location>
        <begin position="169"/>
        <end position="243"/>
    </location>
</feature>
<reference evidence="6 7" key="1">
    <citation type="submission" date="2019-03" db="EMBL/GenBank/DDBJ databases">
        <title>Genomic Encyclopedia of Type Strains, Phase III (KMG-III): the genomes of soil and plant-associated and newly described type strains.</title>
        <authorList>
            <person name="Whitman W."/>
        </authorList>
    </citation>
    <scope>NUCLEOTIDE SEQUENCE [LARGE SCALE GENOMIC DNA]</scope>
    <source>
        <strain evidence="6 7">CGMCC 1.7660</strain>
    </source>
</reference>
<dbReference type="InterPro" id="IPR000595">
    <property type="entry name" value="cNMP-bd_dom"/>
</dbReference>
<evidence type="ECO:0000259" key="4">
    <source>
        <dbReference type="PROSITE" id="PS50042"/>
    </source>
</evidence>
<dbReference type="EMBL" id="SNYW01000012">
    <property type="protein sequence ID" value="TDQ78964.1"/>
    <property type="molecule type" value="Genomic_DNA"/>
</dbReference>
<dbReference type="InterPro" id="IPR036390">
    <property type="entry name" value="WH_DNA-bd_sf"/>
</dbReference>
<dbReference type="FunFam" id="1.10.10.10:FF:000028">
    <property type="entry name" value="Fumarate/nitrate reduction transcriptional regulator Fnr"/>
    <property type="match status" value="1"/>
</dbReference>